<dbReference type="AlphaFoldDB" id="A0A9E7SUC0"/>
<dbReference type="RefSeq" id="WP_254159305.1">
    <property type="nucleotide sequence ID" value="NZ_CP100355.1"/>
</dbReference>
<feature type="domain" description="Mannose-1-phosphate guanyltransferase C-terminal" evidence="13">
    <location>
        <begin position="259"/>
        <end position="342"/>
    </location>
</feature>
<dbReference type="InterPro" id="IPR056729">
    <property type="entry name" value="GMPPB_C"/>
</dbReference>
<comment type="pathway">
    <text evidence="2">Nucleotide-sugar biosynthesis; UDP-N-acetyl-alpha-D-glucosamine biosynthesis; UDP-N-acetyl-alpha-D-glucosamine from N-acetyl-alpha-D-glucosamine 1-phosphate: step 1/1.</text>
</comment>
<evidence type="ECO:0000256" key="6">
    <source>
        <dbReference type="ARBA" id="ARBA00022679"/>
    </source>
</evidence>
<dbReference type="InterPro" id="IPR011004">
    <property type="entry name" value="Trimer_LpxA-like_sf"/>
</dbReference>
<dbReference type="InterPro" id="IPR050065">
    <property type="entry name" value="GlmU-like"/>
</dbReference>
<comment type="catalytic activity">
    <reaction evidence="10">
        <text>alpha-D-glucosamine 1-phosphate + acetyl-CoA = N-acetyl-alpha-D-glucosamine 1-phosphate + CoA + H(+)</text>
        <dbReference type="Rhea" id="RHEA:13725"/>
        <dbReference type="ChEBI" id="CHEBI:15378"/>
        <dbReference type="ChEBI" id="CHEBI:57287"/>
        <dbReference type="ChEBI" id="CHEBI:57288"/>
        <dbReference type="ChEBI" id="CHEBI:57776"/>
        <dbReference type="ChEBI" id="CHEBI:58516"/>
        <dbReference type="EC" id="2.3.1.157"/>
    </reaction>
</comment>
<dbReference type="Proteomes" id="UP001056855">
    <property type="component" value="Chromosome"/>
</dbReference>
<dbReference type="GO" id="GO:0019134">
    <property type="term" value="F:glucosamine-1-phosphate N-acetyltransferase activity"/>
    <property type="evidence" value="ECO:0007669"/>
    <property type="project" value="UniProtKB-EC"/>
</dbReference>
<feature type="domain" description="Nucleotidyl transferase" evidence="12">
    <location>
        <begin position="6"/>
        <end position="238"/>
    </location>
</feature>
<evidence type="ECO:0000256" key="5">
    <source>
        <dbReference type="ARBA" id="ARBA00013414"/>
    </source>
</evidence>
<proteinExistence type="predicted"/>
<evidence type="ECO:0000256" key="10">
    <source>
        <dbReference type="ARBA" id="ARBA00048247"/>
    </source>
</evidence>
<dbReference type="InterPro" id="IPR029044">
    <property type="entry name" value="Nucleotide-diphossugar_trans"/>
</dbReference>
<dbReference type="PROSITE" id="PS00101">
    <property type="entry name" value="HEXAPEP_TRANSFERASES"/>
    <property type="match status" value="1"/>
</dbReference>
<dbReference type="GeneID" id="73289353"/>
<dbReference type="EC" id="2.3.1.157" evidence="3"/>
<dbReference type="Pfam" id="PF00483">
    <property type="entry name" value="NTP_transferase"/>
    <property type="match status" value="1"/>
</dbReference>
<sequence length="394" mass="41561">MTERSAIVLAAGEGSRLRPLTKHRPKPMLPAATKPILEHVFDALIDAGVTEITTVVGYQRNRVQSHFGPTYRNVPIKYVKQEKLLGSGHALLAAEDDHRDHQGPTLVVYGDQLVDGDIVADVLESHDEDSVATLGLIPTDDVGEYGGVLTDDGEVTEIVEHPFDDREYTLNAGVYVFDDLIFEAIRGVDPRVGEQSLIDGISSLVDDETASVRGVVSDGLWVDATYPWDLLTIAEDLLARGGVDSQVSADAYVHESATIVDPVVVPADCVIGAGSVVGPNVCLGENVTVGSNVSLTHAVVDADTRVEDGATVRDCVTGRGARIGPGSTVVGGPSDVQINDAVHRDVDFGALFADHAHDEGGSTFAPGVIVGADAYVQAGATLRGTVKDDVEVRS</sequence>
<evidence type="ECO:0000259" key="13">
    <source>
        <dbReference type="Pfam" id="PF25087"/>
    </source>
</evidence>
<evidence type="ECO:0000313" key="15">
    <source>
        <dbReference type="Proteomes" id="UP001056855"/>
    </source>
</evidence>
<reference evidence="14" key="1">
    <citation type="submission" date="2022-06" db="EMBL/GenBank/DDBJ databases">
        <title>Diverse halophilic archaea isolated from saline environments.</title>
        <authorList>
            <person name="Cui H.-L."/>
        </authorList>
    </citation>
    <scope>NUCLEOTIDE SEQUENCE</scope>
    <source>
        <strain evidence="14">WLHS1</strain>
    </source>
</reference>
<evidence type="ECO:0000256" key="9">
    <source>
        <dbReference type="ARBA" id="ARBA00023315"/>
    </source>
</evidence>
<dbReference type="Gene3D" id="3.90.550.10">
    <property type="entry name" value="Spore Coat Polysaccharide Biosynthesis Protein SpsA, Chain A"/>
    <property type="match status" value="1"/>
</dbReference>
<evidence type="ECO:0000256" key="7">
    <source>
        <dbReference type="ARBA" id="ARBA00022695"/>
    </source>
</evidence>
<comment type="pathway">
    <text evidence="1">Nucleotide-sugar biosynthesis; UDP-N-acetyl-alpha-D-glucosamine biosynthesis; N-acetyl-alpha-D-glucosamine 1-phosphate from alpha-D-glucosamine 6-phosphate (route II): step 2/2.</text>
</comment>
<dbReference type="GO" id="GO:0003977">
    <property type="term" value="F:UDP-N-acetylglucosamine diphosphorylase activity"/>
    <property type="evidence" value="ECO:0007669"/>
    <property type="project" value="UniProtKB-EC"/>
</dbReference>
<evidence type="ECO:0000256" key="1">
    <source>
        <dbReference type="ARBA" id="ARBA00005166"/>
    </source>
</evidence>
<dbReference type="EMBL" id="CP100355">
    <property type="protein sequence ID" value="UTF54609.1"/>
    <property type="molecule type" value="Genomic_DNA"/>
</dbReference>
<dbReference type="KEGG" id="sawl:NGM29_04865"/>
<evidence type="ECO:0000256" key="3">
    <source>
        <dbReference type="ARBA" id="ARBA00012225"/>
    </source>
</evidence>
<gene>
    <name evidence="14" type="ORF">NGM29_04865</name>
</gene>
<dbReference type="SUPFAM" id="SSF53448">
    <property type="entry name" value="Nucleotide-diphospho-sugar transferases"/>
    <property type="match status" value="1"/>
</dbReference>
<protein>
    <recommendedName>
        <fullName evidence="5">Bifunctional protein GlmU</fullName>
        <ecNumber evidence="3">2.3.1.157</ecNumber>
        <ecNumber evidence="4">2.7.7.23</ecNumber>
    </recommendedName>
</protein>
<keyword evidence="6" id="KW-0808">Transferase</keyword>
<keyword evidence="9" id="KW-0012">Acyltransferase</keyword>
<dbReference type="SUPFAM" id="SSF51161">
    <property type="entry name" value="Trimeric LpxA-like enzymes"/>
    <property type="match status" value="1"/>
</dbReference>
<name>A0A9E7SUC0_9EURY</name>
<comment type="catalytic activity">
    <reaction evidence="11">
        <text>N-acetyl-alpha-D-glucosamine 1-phosphate + UTP + H(+) = UDP-N-acetyl-alpha-D-glucosamine + diphosphate</text>
        <dbReference type="Rhea" id="RHEA:13509"/>
        <dbReference type="ChEBI" id="CHEBI:15378"/>
        <dbReference type="ChEBI" id="CHEBI:33019"/>
        <dbReference type="ChEBI" id="CHEBI:46398"/>
        <dbReference type="ChEBI" id="CHEBI:57705"/>
        <dbReference type="ChEBI" id="CHEBI:57776"/>
        <dbReference type="EC" id="2.7.7.23"/>
    </reaction>
</comment>
<evidence type="ECO:0000256" key="11">
    <source>
        <dbReference type="ARBA" id="ARBA00048493"/>
    </source>
</evidence>
<dbReference type="Pfam" id="PF25087">
    <property type="entry name" value="GMPPB_C"/>
    <property type="match status" value="1"/>
</dbReference>
<dbReference type="PANTHER" id="PTHR43584:SF8">
    <property type="entry name" value="N-ACETYLMURAMATE ALPHA-1-PHOSPHATE URIDYLYLTRANSFERASE"/>
    <property type="match status" value="1"/>
</dbReference>
<dbReference type="Gene3D" id="2.160.10.10">
    <property type="entry name" value="Hexapeptide repeat proteins"/>
    <property type="match status" value="1"/>
</dbReference>
<evidence type="ECO:0000259" key="12">
    <source>
        <dbReference type="Pfam" id="PF00483"/>
    </source>
</evidence>
<keyword evidence="7" id="KW-0548">Nucleotidyltransferase</keyword>
<keyword evidence="8" id="KW-0511">Multifunctional enzyme</keyword>
<evidence type="ECO:0000256" key="8">
    <source>
        <dbReference type="ARBA" id="ARBA00023268"/>
    </source>
</evidence>
<dbReference type="InterPro" id="IPR018357">
    <property type="entry name" value="Hexapep_transf_CS"/>
</dbReference>
<dbReference type="PANTHER" id="PTHR43584">
    <property type="entry name" value="NUCLEOTIDYL TRANSFERASE"/>
    <property type="match status" value="1"/>
</dbReference>
<evidence type="ECO:0000256" key="2">
    <source>
        <dbReference type="ARBA" id="ARBA00005208"/>
    </source>
</evidence>
<dbReference type="InterPro" id="IPR005835">
    <property type="entry name" value="NTP_transferase_dom"/>
</dbReference>
<dbReference type="EC" id="2.7.7.23" evidence="4"/>
<evidence type="ECO:0000256" key="4">
    <source>
        <dbReference type="ARBA" id="ARBA00012457"/>
    </source>
</evidence>
<organism evidence="14 15">
    <name type="scientific">Natronosalvus rutilus</name>
    <dbReference type="NCBI Taxonomy" id="2953753"/>
    <lineage>
        <taxon>Archaea</taxon>
        <taxon>Methanobacteriati</taxon>
        <taxon>Methanobacteriota</taxon>
        <taxon>Stenosarchaea group</taxon>
        <taxon>Halobacteria</taxon>
        <taxon>Halobacteriales</taxon>
        <taxon>Natrialbaceae</taxon>
        <taxon>Natronosalvus</taxon>
    </lineage>
</organism>
<keyword evidence="15" id="KW-1185">Reference proteome</keyword>
<dbReference type="CDD" id="cd04181">
    <property type="entry name" value="NTP_transferase"/>
    <property type="match status" value="1"/>
</dbReference>
<evidence type="ECO:0000313" key="14">
    <source>
        <dbReference type="EMBL" id="UTF54609.1"/>
    </source>
</evidence>
<accession>A0A9E7SUC0</accession>